<evidence type="ECO:0000313" key="4">
    <source>
        <dbReference type="Proteomes" id="UP001063166"/>
    </source>
</evidence>
<keyword evidence="2" id="KW-0732">Signal</keyword>
<accession>A0A9P3PEY6</accession>
<proteinExistence type="predicted"/>
<keyword evidence="4" id="KW-1185">Reference proteome</keyword>
<organism evidence="3 4">
    <name type="scientific">Lyophyllum shimeji</name>
    <name type="common">Hon-shimeji</name>
    <name type="synonym">Tricholoma shimeji</name>
    <dbReference type="NCBI Taxonomy" id="47721"/>
    <lineage>
        <taxon>Eukaryota</taxon>
        <taxon>Fungi</taxon>
        <taxon>Dikarya</taxon>
        <taxon>Basidiomycota</taxon>
        <taxon>Agaricomycotina</taxon>
        <taxon>Agaricomycetes</taxon>
        <taxon>Agaricomycetidae</taxon>
        <taxon>Agaricales</taxon>
        <taxon>Tricholomatineae</taxon>
        <taxon>Lyophyllaceae</taxon>
        <taxon>Lyophyllum</taxon>
    </lineage>
</organism>
<name>A0A9P3PEY6_LYOSH</name>
<feature type="signal peptide" evidence="2">
    <location>
        <begin position="1"/>
        <end position="18"/>
    </location>
</feature>
<evidence type="ECO:0000256" key="2">
    <source>
        <dbReference type="SAM" id="SignalP"/>
    </source>
</evidence>
<evidence type="ECO:0000313" key="3">
    <source>
        <dbReference type="EMBL" id="GLB34732.1"/>
    </source>
</evidence>
<dbReference type="OrthoDB" id="3044029at2759"/>
<sequence>MHSFPILSLLFLASSVNAAAFNVLDRSEIPSLASTYWARYLNETNIQEDPPRGARLRRRHPRWFPSSVAGHIRPRQASTVNTTPSPSSIELINTRPTPEPTGDSSPSTTVHITDKSDFSLILPNKPGELIGDAEVDGVSYCSSSSKAPHCANNFSEGFVTAAAFEASDDGAYVQVTGCIDPTKFHLNPADAGGQFDVRYPNGAQCTFGGYGASFIELIEPATQRFCMRCCASANDQVNCNSHQDRAGCINAIPGVYDFPDLGVSCN</sequence>
<dbReference type="AlphaFoldDB" id="A0A9P3PEY6"/>
<dbReference type="EMBL" id="BRPK01000002">
    <property type="protein sequence ID" value="GLB34732.1"/>
    <property type="molecule type" value="Genomic_DNA"/>
</dbReference>
<feature type="region of interest" description="Disordered" evidence="1">
    <location>
        <begin position="75"/>
        <end position="109"/>
    </location>
</feature>
<reference evidence="3" key="1">
    <citation type="submission" date="2022-07" db="EMBL/GenBank/DDBJ databases">
        <title>The genome of Lyophyllum shimeji provides insight into the initial evolution of ectomycorrhizal fungal genome.</title>
        <authorList>
            <person name="Kobayashi Y."/>
            <person name="Shibata T."/>
            <person name="Hirakawa H."/>
            <person name="Shigenobu S."/>
            <person name="Nishiyama T."/>
            <person name="Yamada A."/>
            <person name="Hasebe M."/>
            <person name="Kawaguchi M."/>
        </authorList>
    </citation>
    <scope>NUCLEOTIDE SEQUENCE</scope>
    <source>
        <strain evidence="3">AT787</strain>
    </source>
</reference>
<dbReference type="Proteomes" id="UP001063166">
    <property type="component" value="Unassembled WGS sequence"/>
</dbReference>
<feature type="chain" id="PRO_5040399471" evidence="2">
    <location>
        <begin position="19"/>
        <end position="266"/>
    </location>
</feature>
<feature type="compositionally biased region" description="Polar residues" evidence="1">
    <location>
        <begin position="76"/>
        <end position="109"/>
    </location>
</feature>
<gene>
    <name evidence="3" type="ORF">LshimejAT787_0202970</name>
</gene>
<comment type="caution">
    <text evidence="3">The sequence shown here is derived from an EMBL/GenBank/DDBJ whole genome shotgun (WGS) entry which is preliminary data.</text>
</comment>
<evidence type="ECO:0000256" key="1">
    <source>
        <dbReference type="SAM" id="MobiDB-lite"/>
    </source>
</evidence>
<protein>
    <submittedName>
        <fullName evidence="3">Uncharacterized protein</fullName>
    </submittedName>
</protein>